<sequence>MFYQNGRLIQEPESNPRRTNWVNIFFNARDCRCDDLGIMRTVITCIRTRVVSITGHAMHHDVPFCISIQVPGEHDDKESILAAAELSAEYLRAEVARGAHIIPEPNSKPTSFPSSSFPPNHHTTNNQTHKVSKQPPIPTTQNITILTSNPGKMQSMFYFDGELIPEPEYDPRQVSNWVNVFIKARDSDSDDETLMRTVAAYIRTSTASISVHAKHHDYPLCVSIKVPGDYHSNKASILAAAELQADYYCQEIRSGRVRINRALLFRRGVQDRG</sequence>
<reference evidence="2 3" key="1">
    <citation type="journal article" date="2015" name="Mol. Plant Microbe Interact.">
        <title>Genome, transcriptome, and functional analyses of Penicillium expansum provide new insights into secondary metabolism and pathogenicity.</title>
        <authorList>
            <person name="Ballester A.R."/>
            <person name="Marcet-Houben M."/>
            <person name="Levin E."/>
            <person name="Sela N."/>
            <person name="Selma-Lazaro C."/>
            <person name="Carmona L."/>
            <person name="Wisniewski M."/>
            <person name="Droby S."/>
            <person name="Gonzalez-Candelas L."/>
            <person name="Gabaldon T."/>
        </authorList>
    </citation>
    <scope>NUCLEOTIDE SEQUENCE [LARGE SCALE GENOMIC DNA]</scope>
    <source>
        <strain evidence="2 3">PHI-1</strain>
    </source>
</reference>
<proteinExistence type="predicted"/>
<organism evidence="2 3">
    <name type="scientific">Penicillium italicum</name>
    <name type="common">Blue mold</name>
    <dbReference type="NCBI Taxonomy" id="40296"/>
    <lineage>
        <taxon>Eukaryota</taxon>
        <taxon>Fungi</taxon>
        <taxon>Dikarya</taxon>
        <taxon>Ascomycota</taxon>
        <taxon>Pezizomycotina</taxon>
        <taxon>Eurotiomycetes</taxon>
        <taxon>Eurotiomycetidae</taxon>
        <taxon>Eurotiales</taxon>
        <taxon>Aspergillaceae</taxon>
        <taxon>Penicillium</taxon>
    </lineage>
</organism>
<dbReference type="AlphaFoldDB" id="A0A0A2KJL1"/>
<dbReference type="PhylomeDB" id="A0A0A2KJL1"/>
<feature type="region of interest" description="Disordered" evidence="1">
    <location>
        <begin position="102"/>
        <end position="139"/>
    </location>
</feature>
<protein>
    <submittedName>
        <fullName evidence="2">Uncharacterized protein</fullName>
    </submittedName>
</protein>
<evidence type="ECO:0000313" key="2">
    <source>
        <dbReference type="EMBL" id="KGO67118.1"/>
    </source>
</evidence>
<dbReference type="EMBL" id="JQGA01001317">
    <property type="protein sequence ID" value="KGO67118.1"/>
    <property type="molecule type" value="Genomic_DNA"/>
</dbReference>
<keyword evidence="3" id="KW-1185">Reference proteome</keyword>
<dbReference type="Proteomes" id="UP000030104">
    <property type="component" value="Unassembled WGS sequence"/>
</dbReference>
<feature type="compositionally biased region" description="Low complexity" evidence="1">
    <location>
        <begin position="105"/>
        <end position="123"/>
    </location>
</feature>
<evidence type="ECO:0000313" key="3">
    <source>
        <dbReference type="Proteomes" id="UP000030104"/>
    </source>
</evidence>
<dbReference type="OrthoDB" id="4314858at2759"/>
<dbReference type="HOGENOM" id="CLU_1019774_0_0_1"/>
<name>A0A0A2KJL1_PENIT</name>
<evidence type="ECO:0000256" key="1">
    <source>
        <dbReference type="SAM" id="MobiDB-lite"/>
    </source>
</evidence>
<accession>A0A0A2KJL1</accession>
<gene>
    <name evidence="2" type="ORF">PITC_020240</name>
</gene>
<comment type="caution">
    <text evidence="2">The sequence shown here is derived from an EMBL/GenBank/DDBJ whole genome shotgun (WGS) entry which is preliminary data.</text>
</comment>